<reference evidence="2" key="1">
    <citation type="journal article" date="2022" name="Nat. Commun.">
        <title>Chromosome evolution and the genetic basis of agronomically important traits in greater yam.</title>
        <authorList>
            <person name="Bredeson J.V."/>
            <person name="Lyons J.B."/>
            <person name="Oniyinde I.O."/>
            <person name="Okereke N.R."/>
            <person name="Kolade O."/>
            <person name="Nnabue I."/>
            <person name="Nwadili C.O."/>
            <person name="Hribova E."/>
            <person name="Parker M."/>
            <person name="Nwogha J."/>
            <person name="Shu S."/>
            <person name="Carlson J."/>
            <person name="Kariba R."/>
            <person name="Muthemba S."/>
            <person name="Knop K."/>
            <person name="Barton G.J."/>
            <person name="Sherwood A.V."/>
            <person name="Lopez-Montes A."/>
            <person name="Asiedu R."/>
            <person name="Jamnadass R."/>
            <person name="Muchugi A."/>
            <person name="Goodstein D."/>
            <person name="Egesi C.N."/>
            <person name="Featherston J."/>
            <person name="Asfaw A."/>
            <person name="Simpson G.G."/>
            <person name="Dolezel J."/>
            <person name="Hendre P.S."/>
            <person name="Van Deynze A."/>
            <person name="Kumar P.L."/>
            <person name="Obidiegwu J.E."/>
            <person name="Bhattacharjee R."/>
            <person name="Rokhsar D.S."/>
        </authorList>
    </citation>
    <scope>NUCLEOTIDE SEQUENCE [LARGE SCALE GENOMIC DNA]</scope>
    <source>
        <strain evidence="2">cv. TDa95/00328</strain>
    </source>
</reference>
<name>A0ACB7WCL1_DIOAL</name>
<comment type="caution">
    <text evidence="1">The sequence shown here is derived from an EMBL/GenBank/DDBJ whole genome shotgun (WGS) entry which is preliminary data.</text>
</comment>
<protein>
    <submittedName>
        <fullName evidence="1">BURP domain-containing protein</fullName>
    </submittedName>
</protein>
<evidence type="ECO:0000313" key="1">
    <source>
        <dbReference type="EMBL" id="KAH7685518.1"/>
    </source>
</evidence>
<evidence type="ECO:0000313" key="2">
    <source>
        <dbReference type="Proteomes" id="UP000827976"/>
    </source>
</evidence>
<accession>A0ACB7WCL1</accession>
<keyword evidence="2" id="KW-1185">Reference proteome</keyword>
<proteinExistence type="predicted"/>
<gene>
    <name evidence="1" type="ORF">IHE45_04G044300</name>
</gene>
<dbReference type="EMBL" id="CM037014">
    <property type="protein sequence ID" value="KAH7685518.1"/>
    <property type="molecule type" value="Genomic_DNA"/>
</dbReference>
<dbReference type="Proteomes" id="UP000827976">
    <property type="component" value="Chromosome 4"/>
</dbReference>
<organism evidence="1 2">
    <name type="scientific">Dioscorea alata</name>
    <name type="common">Purple yam</name>
    <dbReference type="NCBI Taxonomy" id="55571"/>
    <lineage>
        <taxon>Eukaryota</taxon>
        <taxon>Viridiplantae</taxon>
        <taxon>Streptophyta</taxon>
        <taxon>Embryophyta</taxon>
        <taxon>Tracheophyta</taxon>
        <taxon>Spermatophyta</taxon>
        <taxon>Magnoliopsida</taxon>
        <taxon>Liliopsida</taxon>
        <taxon>Dioscoreales</taxon>
        <taxon>Dioscoreaceae</taxon>
        <taxon>Dioscorea</taxon>
    </lineage>
</organism>
<sequence length="70" mass="8364">MRSYTRMQGKSKAYMMALEENDGMKVEAIAVRHLDTSKWNPKLLVLKRKPESMPIYYFIIEDHVLYNVRK</sequence>